<feature type="coiled-coil region" evidence="1">
    <location>
        <begin position="194"/>
        <end position="221"/>
    </location>
</feature>
<evidence type="ECO:0000313" key="3">
    <source>
        <dbReference type="EMBL" id="CAB5221415.1"/>
    </source>
</evidence>
<feature type="domain" description="Band 7" evidence="2">
    <location>
        <begin position="22"/>
        <end position="213"/>
    </location>
</feature>
<dbReference type="Pfam" id="PF01145">
    <property type="entry name" value="Band_7"/>
    <property type="match status" value="1"/>
</dbReference>
<dbReference type="PROSITE" id="PS51257">
    <property type="entry name" value="PROKAR_LIPOPROTEIN"/>
    <property type="match status" value="1"/>
</dbReference>
<protein>
    <submittedName>
        <fullName evidence="3">Band 7 domain containing protein</fullName>
    </submittedName>
</protein>
<evidence type="ECO:0000256" key="1">
    <source>
        <dbReference type="SAM" id="Coils"/>
    </source>
</evidence>
<dbReference type="EMBL" id="LR798293">
    <property type="protein sequence ID" value="CAB5221415.1"/>
    <property type="molecule type" value="Genomic_DNA"/>
</dbReference>
<proteinExistence type="predicted"/>
<gene>
    <name evidence="3" type="ORF">UFOVP240_157</name>
</gene>
<sequence length="267" mass="29293">MKNVLKISAIVAALSVITGCTRVETGEIGLRVGFDKQVSTGELLPGSFNQTLIGSVITFPVKEISVKVENMTPLAKDNSTMKDFDALVTYNINQQQVAEIYNAKNRSFHAVDGGDVYLMYNYIFNATRNAIYKSARKYEALDMADNRQAMESEIKEQIVRTLADEKLDGTIVIGQVLIRNIEPADSVVASANELVKAKNEYKTEEVKVATARKRNESMQANPMAIPLLRAEAEAEAMRSLPAAIANFKGQTLVINGVVTPTVQTNTK</sequence>
<reference evidence="3" key="1">
    <citation type="submission" date="2020-05" db="EMBL/GenBank/DDBJ databases">
        <authorList>
            <person name="Chiriac C."/>
            <person name="Salcher M."/>
            <person name="Ghai R."/>
            <person name="Kavagutti S V."/>
        </authorList>
    </citation>
    <scope>NUCLEOTIDE SEQUENCE</scope>
</reference>
<name>A0A6J7WWY8_9CAUD</name>
<keyword evidence="1" id="KW-0175">Coiled coil</keyword>
<accession>A0A6J7WWY8</accession>
<evidence type="ECO:0000259" key="2">
    <source>
        <dbReference type="Pfam" id="PF01145"/>
    </source>
</evidence>
<organism evidence="3">
    <name type="scientific">uncultured Caudovirales phage</name>
    <dbReference type="NCBI Taxonomy" id="2100421"/>
    <lineage>
        <taxon>Viruses</taxon>
        <taxon>Duplodnaviria</taxon>
        <taxon>Heunggongvirae</taxon>
        <taxon>Uroviricota</taxon>
        <taxon>Caudoviricetes</taxon>
        <taxon>Peduoviridae</taxon>
        <taxon>Maltschvirus</taxon>
        <taxon>Maltschvirus maltsch</taxon>
    </lineage>
</organism>
<dbReference type="InterPro" id="IPR001107">
    <property type="entry name" value="Band_7"/>
</dbReference>